<dbReference type="Gene3D" id="3.20.20.70">
    <property type="entry name" value="Aldolase class I"/>
    <property type="match status" value="1"/>
</dbReference>
<feature type="active site" description="Schiff-base intermediate with substrate" evidence="11">
    <location>
        <position position="160"/>
    </location>
</feature>
<dbReference type="InterPro" id="IPR001585">
    <property type="entry name" value="TAL/FSA"/>
</dbReference>
<comment type="similarity">
    <text evidence="4 11">Belongs to the transaldolase family. Type 2 subfamily.</text>
</comment>
<evidence type="ECO:0000256" key="1">
    <source>
        <dbReference type="ARBA" id="ARBA00003518"/>
    </source>
</evidence>
<dbReference type="SUPFAM" id="SSF51569">
    <property type="entry name" value="Aldolase"/>
    <property type="match status" value="1"/>
</dbReference>
<dbReference type="Pfam" id="PF00923">
    <property type="entry name" value="TAL_FSA"/>
    <property type="match status" value="1"/>
</dbReference>
<evidence type="ECO:0000256" key="10">
    <source>
        <dbReference type="ARBA" id="ARBA00048810"/>
    </source>
</evidence>
<dbReference type="PIRSF" id="PIRSF036915">
    <property type="entry name" value="Trnald_Bac_Plnt"/>
    <property type="match status" value="1"/>
</dbReference>
<gene>
    <name evidence="11" type="primary">tal</name>
    <name evidence="13" type="ORF">AVDCRST_MAG77-5610</name>
</gene>
<dbReference type="CDD" id="cd00955">
    <property type="entry name" value="Transaldolase_like"/>
    <property type="match status" value="1"/>
</dbReference>
<feature type="region of interest" description="Disordered" evidence="12">
    <location>
        <begin position="1"/>
        <end position="22"/>
    </location>
</feature>
<dbReference type="NCBIfam" id="TIGR00876">
    <property type="entry name" value="tal_mycobact"/>
    <property type="match status" value="1"/>
</dbReference>
<name>A0A6J4K7A6_9CHLR</name>
<dbReference type="GO" id="GO:0006098">
    <property type="term" value="P:pentose-phosphate shunt"/>
    <property type="evidence" value="ECO:0007669"/>
    <property type="project" value="UniProtKB-UniRule"/>
</dbReference>
<dbReference type="GO" id="GO:0005975">
    <property type="term" value="P:carbohydrate metabolic process"/>
    <property type="evidence" value="ECO:0007669"/>
    <property type="project" value="InterPro"/>
</dbReference>
<keyword evidence="6 11" id="KW-0963">Cytoplasm</keyword>
<dbReference type="PROSITE" id="PS01054">
    <property type="entry name" value="TRANSALDOLASE_1"/>
    <property type="match status" value="1"/>
</dbReference>
<evidence type="ECO:0000256" key="3">
    <source>
        <dbReference type="ARBA" id="ARBA00004857"/>
    </source>
</evidence>
<comment type="pathway">
    <text evidence="3 11">Carbohydrate degradation; pentose phosphate pathway; D-glyceraldehyde 3-phosphate and beta-D-fructose 6-phosphate from D-ribose 5-phosphate and D-xylulose 5-phosphate (non-oxidative stage): step 2/3.</text>
</comment>
<dbReference type="InterPro" id="IPR013785">
    <property type="entry name" value="Aldolase_TIM"/>
</dbReference>
<dbReference type="AlphaFoldDB" id="A0A6J4K7A6"/>
<reference evidence="13" key="1">
    <citation type="submission" date="2020-02" db="EMBL/GenBank/DDBJ databases">
        <authorList>
            <person name="Meier V. D."/>
        </authorList>
    </citation>
    <scope>NUCLEOTIDE SEQUENCE</scope>
    <source>
        <strain evidence="13">AVDCRST_MAG77</strain>
    </source>
</reference>
<evidence type="ECO:0000313" key="13">
    <source>
        <dbReference type="EMBL" id="CAA9296438.1"/>
    </source>
</evidence>
<sequence length="385" mass="40437">MVTQIAAPSAGSATGSTTTQSESGRLAALHNLGQSIWLDNISRSLIQTGELGRLADEGVLGVTSNPTIFEKAIAGSADYDAQLAPLARTGKDPESIFEALAISDIQDAADVLRPVYDRLDGADGYVSLEVSPRLARDTAGTAAAATRLFAAVGRPNVMIKIPATIEGLPAIADAIGQGINVNVTLLFDVDRYEAVANAYIEGLERLAAAGNPLDRVASVASFFVSRVDTLVDSQLGDSDVALKGQAAIANAKLAYERFERIFSSERFAGLRAKGARVQRMLWASTSTKNPAFPDTMYVDPLIGPDTINTVPPQTLDAIRARATVRVSIREGLSEAHALARSLVDAGIDLKAVAARLEQEGVASFAKSFDDLLASIEKKAAAVTVG</sequence>
<dbReference type="PANTHER" id="PTHR10683">
    <property type="entry name" value="TRANSALDOLASE"/>
    <property type="match status" value="1"/>
</dbReference>
<evidence type="ECO:0000256" key="12">
    <source>
        <dbReference type="SAM" id="MobiDB-lite"/>
    </source>
</evidence>
<protein>
    <recommendedName>
        <fullName evidence="5 11">Transaldolase</fullName>
        <ecNumber evidence="5 11">2.2.1.2</ecNumber>
    </recommendedName>
</protein>
<keyword evidence="8 11" id="KW-0570">Pentose shunt</keyword>
<evidence type="ECO:0000256" key="2">
    <source>
        <dbReference type="ARBA" id="ARBA00004496"/>
    </source>
</evidence>
<dbReference type="EC" id="2.2.1.2" evidence="5 11"/>
<dbReference type="NCBIfam" id="NF002881">
    <property type="entry name" value="PRK03343.1"/>
    <property type="match status" value="1"/>
</dbReference>
<dbReference type="UniPathway" id="UPA00115">
    <property type="reaction ID" value="UER00414"/>
</dbReference>
<organism evidence="13">
    <name type="scientific">uncultured Chloroflexota bacterium</name>
    <dbReference type="NCBI Taxonomy" id="166587"/>
    <lineage>
        <taxon>Bacteria</taxon>
        <taxon>Bacillati</taxon>
        <taxon>Chloroflexota</taxon>
        <taxon>environmental samples</taxon>
    </lineage>
</organism>
<dbReference type="PANTHER" id="PTHR10683:SF31">
    <property type="entry name" value="TRANSALDOLASE"/>
    <property type="match status" value="1"/>
</dbReference>
<evidence type="ECO:0000256" key="6">
    <source>
        <dbReference type="ARBA" id="ARBA00022490"/>
    </source>
</evidence>
<accession>A0A6J4K7A6</accession>
<dbReference type="HAMAP" id="MF_00493">
    <property type="entry name" value="Transaldolase_2"/>
    <property type="match status" value="1"/>
</dbReference>
<evidence type="ECO:0000256" key="11">
    <source>
        <dbReference type="HAMAP-Rule" id="MF_00493"/>
    </source>
</evidence>
<evidence type="ECO:0000256" key="7">
    <source>
        <dbReference type="ARBA" id="ARBA00022679"/>
    </source>
</evidence>
<evidence type="ECO:0000256" key="9">
    <source>
        <dbReference type="ARBA" id="ARBA00023270"/>
    </source>
</evidence>
<evidence type="ECO:0000256" key="4">
    <source>
        <dbReference type="ARBA" id="ARBA00008426"/>
    </source>
</evidence>
<dbReference type="GO" id="GO:0004801">
    <property type="term" value="F:transaldolase activity"/>
    <property type="evidence" value="ECO:0007669"/>
    <property type="project" value="UniProtKB-UniRule"/>
</dbReference>
<keyword evidence="7 11" id="KW-0808">Transferase</keyword>
<evidence type="ECO:0000256" key="5">
    <source>
        <dbReference type="ARBA" id="ARBA00013151"/>
    </source>
</evidence>
<comment type="subcellular location">
    <subcellularLocation>
        <location evidence="2 11">Cytoplasm</location>
    </subcellularLocation>
</comment>
<evidence type="ECO:0000256" key="8">
    <source>
        <dbReference type="ARBA" id="ARBA00023126"/>
    </source>
</evidence>
<dbReference type="InterPro" id="IPR004732">
    <property type="entry name" value="Transaldolase_2"/>
</dbReference>
<keyword evidence="9 11" id="KW-0704">Schiff base</keyword>
<comment type="catalytic activity">
    <reaction evidence="10 11">
        <text>D-sedoheptulose 7-phosphate + D-glyceraldehyde 3-phosphate = D-erythrose 4-phosphate + beta-D-fructose 6-phosphate</text>
        <dbReference type="Rhea" id="RHEA:17053"/>
        <dbReference type="ChEBI" id="CHEBI:16897"/>
        <dbReference type="ChEBI" id="CHEBI:57483"/>
        <dbReference type="ChEBI" id="CHEBI:57634"/>
        <dbReference type="ChEBI" id="CHEBI:59776"/>
        <dbReference type="EC" id="2.2.1.2"/>
    </reaction>
</comment>
<dbReference type="EMBL" id="CADCTC010000272">
    <property type="protein sequence ID" value="CAA9296438.1"/>
    <property type="molecule type" value="Genomic_DNA"/>
</dbReference>
<dbReference type="GO" id="GO:0005737">
    <property type="term" value="C:cytoplasm"/>
    <property type="evidence" value="ECO:0007669"/>
    <property type="project" value="UniProtKB-SubCell"/>
</dbReference>
<proteinExistence type="inferred from homology"/>
<dbReference type="InterPro" id="IPR018225">
    <property type="entry name" value="Transaldolase_AS"/>
</dbReference>
<comment type="function">
    <text evidence="1 11">Transaldolase is important for the balance of metabolites in the pentose-phosphate pathway.</text>
</comment>